<proteinExistence type="predicted"/>
<name>S7W7M7_SPRLO</name>
<dbReference type="Proteomes" id="UP000014978">
    <property type="component" value="Unassembled WGS sequence"/>
</dbReference>
<dbReference type="InParanoid" id="S7W7M7"/>
<dbReference type="VEuPathDB" id="MicrosporidiaDB:SLOPH_988"/>
<feature type="non-terminal residue" evidence="1">
    <location>
        <position position="123"/>
    </location>
</feature>
<sequence length="123" mass="14388">MINRNKISLIYENEKNFNLLIKLYKSVRLSLLIRIRKLPVFCLVYFMNIQAGNINNHSEEANIKDVLIKIQEEDGIEKEGNGIIFNLDYGAVFHEDDKQTRFTINNLEYNGIGIINKDFNDSY</sequence>
<keyword evidence="2" id="KW-1185">Reference proteome</keyword>
<accession>S7W7M7</accession>
<reference evidence="2" key="1">
    <citation type="journal article" date="2013" name="PLoS Genet.">
        <title>The genome of Spraguea lophii and the basis of host-microsporidian interactions.</title>
        <authorList>
            <person name="Campbell S.E."/>
            <person name="Williams T.A."/>
            <person name="Yousuf A."/>
            <person name="Soanes D.M."/>
            <person name="Paszkiewicz K.H."/>
            <person name="Williams B.A.P."/>
        </authorList>
    </citation>
    <scope>NUCLEOTIDE SEQUENCE [LARGE SCALE GENOMIC DNA]</scope>
    <source>
        <strain evidence="2">42_110</strain>
    </source>
</reference>
<dbReference type="HOGENOM" id="CLU_2020854_0_0_1"/>
<evidence type="ECO:0000313" key="1">
    <source>
        <dbReference type="EMBL" id="EPR78875.1"/>
    </source>
</evidence>
<gene>
    <name evidence="1" type="ORF">SLOPH_988</name>
</gene>
<dbReference type="AlphaFoldDB" id="S7W7M7"/>
<protein>
    <submittedName>
        <fullName evidence="1">Uncharacterized protein</fullName>
    </submittedName>
</protein>
<evidence type="ECO:0000313" key="2">
    <source>
        <dbReference type="Proteomes" id="UP000014978"/>
    </source>
</evidence>
<organism evidence="1 2">
    <name type="scientific">Spraguea lophii (strain 42_110)</name>
    <name type="common">Microsporidian parasite</name>
    <dbReference type="NCBI Taxonomy" id="1358809"/>
    <lineage>
        <taxon>Eukaryota</taxon>
        <taxon>Fungi</taxon>
        <taxon>Fungi incertae sedis</taxon>
        <taxon>Microsporidia</taxon>
        <taxon>Spragueidae</taxon>
        <taxon>Spraguea</taxon>
    </lineage>
</organism>
<dbReference type="EMBL" id="ATCN01000509">
    <property type="protein sequence ID" value="EPR78875.1"/>
    <property type="molecule type" value="Genomic_DNA"/>
</dbReference>
<comment type="caution">
    <text evidence="1">The sequence shown here is derived from an EMBL/GenBank/DDBJ whole genome shotgun (WGS) entry which is preliminary data.</text>
</comment>